<dbReference type="InterPro" id="IPR006914">
    <property type="entry name" value="VENN_dom"/>
</dbReference>
<dbReference type="SUPFAM" id="SSF51126">
    <property type="entry name" value="Pectin lyase-like"/>
    <property type="match status" value="1"/>
</dbReference>
<feature type="region of interest" description="Disordered" evidence="6">
    <location>
        <begin position="3961"/>
        <end position="3984"/>
    </location>
</feature>
<dbReference type="NCBIfam" id="TIGR01901">
    <property type="entry name" value="adhes_NPXG"/>
    <property type="match status" value="1"/>
</dbReference>
<feature type="region of interest" description="Disordered" evidence="6">
    <location>
        <begin position="3861"/>
        <end position="3893"/>
    </location>
</feature>
<feature type="region of interest" description="Disordered" evidence="6">
    <location>
        <begin position="3142"/>
        <end position="3163"/>
    </location>
</feature>
<feature type="domain" description="Filamentous haemagglutinin FhaB/tRNA nuclease CdiA-like TPS" evidence="7">
    <location>
        <begin position="89"/>
        <end position="209"/>
    </location>
</feature>
<evidence type="ECO:0000256" key="3">
    <source>
        <dbReference type="ARBA" id="ARBA00022913"/>
    </source>
</evidence>
<sequence>MNKLCYRVIFSKTRQMLMVVSELANSHTAGKVREENPAQTSPSSRRVSLLPLILSVSLALGLVSQPGYANIVADPHAPGKEQPTVISSANGVPQVNIQTPNPDGVSRNQYRQFDVEQKGAILNNSAVNTKTDLAGHITGNPWLAQGEAKIILNEVNSRDPSQLNGFVEVAGKRADVIIANPAGITCRGCGFINAQQTTLAAGQTVLENGRLKGFEVNNGRITVDGKGLNDTQSDHTRLIARAVDMNAKLHAQHLTVTTGKNRVDAQGNVVQTRGSPAQEKPEFSLDVSAIGGMYANKIKLVGTEQGVGVRNAGHLGAQAGELVLDSNGKLTNTGSITAATAVTLRNQGNFVNQGKVQAHDLAIHSDGHLTNSGVMGAEKSISLTNQGRLANQGEINAGQDMTVQARDQLDNQGKILSGRHLAIQSTAFDSGEKSVLMAGVHKDGRLAQPGKLTIDSHGRLTNKGVMAASEDATFTTQGDWLNQGQVQAKSLTVRSDGHLTNHGVIHAKKAVSLTNQGQLANQGDITAGEGMTLTARDSLTNQGKLRAGHRLTIQSAGVDNQKSGVLRAGVNKASQLTMDSRGRVTNQGRITASEDIDLKSQTEADNQGEITADRDMTLRTPGQVTNAGKMLAGRHLAVHGSTFDNQVAGALAAGVDTAGKLTQPGTLNIQTEGAINNQGLVTAAEGITLQNHNTLHNQGEMTAGRDLSVKIRDQFSNQGKMRADRHLTVHSATLDNGKKGVLAAGMDKNGPQTQSGQLTLNSLGPLINKGVIAASGAATFTTQGDWLNQGQVQATALTVSSDGHLTNHGVINAKKAVSLTNQGRLANQGDITAGEDMALTARDQLTNQGKLRAGHRLTIQSAGVDNQQHGVLRAGVNKASQLTMDSRGRVTNQGLITASEDIDLQSQTEADNQGEITADRDMTLRTPGQVVNAGKMLAGRHLAVHGSTFDNQVAGALAAGVDKTGTLTQSGTLNIQTEGAINNDGILTASEEVDLLNNNSLHNQGDIRAGQNLAVTIRDQLGNQGKMQAGRHLTVHSTALDNGEKGILAAGLDNDDKLTQPGNLALNSRGKLTNQGIMAASEEATFTTQGDWLNQGLVQATSLTIRSDGNLSNPGKIAVSKDATFQNQGSLTNQGNIAAGRDITITTREQVNNQGHMLAGRHLTSQSITFMSQTGSTLAAGVDDEGKLTRPGHLTISAHDAASLHGQHLAHNDLAITAHDIDMSGSQAGAKHLQLTSAKRLNLQAATLSAQHNLTLTAPELIDNQRGELSADTLVLNSRQLKNTRGKITQTGDASLVLDHQDGIDNTDGVITANGQDLVLKSQTIASEKGTLHHAGAGELSIETPQFQGRASRLLSGGKLTLTGGDYALAQSQTSARHITADIQSLDHRLGEMTQHGNALLSLNVKQGLDNASGRIAANGSVALRADSLNNSTLTDNQLSRQKQGSPGSGLENQALTYQPGYIIAAEDGQLDVTVANHLNNQTGQLLASHDIHLSGQSIDNQQGHITSSAGGIQLTTSQLDNQSGRIVGQHILRLKTQGINNEKGQIQGGTVDIETAQQRLNNQSGRVVAEHDLVLSTGEVLNRHGLIQSGQHLRLNTHGHTLDNRDSGQASGLISRRGEMLLTTGDIHNQSGYIGSHDRLSVTGNYVTNQDGQILGGKATSLTATALNNEQGLLQSGGTLALNTQSLINRQSGSQHGITSKQAMTLETDTLDNLQGVIVSADSLNIKAGQVNNSQGQLAAKKALDLHSLALNNSSGRIQADEALSVDTGGKGLNNTDGVLDSQQTLTVRSGDLTNHGGMLHGKSAVRLGATQLDNRHGGKVLSEQTLDIDAQTLRNTQGHLLALRHLNATATEQIDNTDGLIRSGGDIRLNAARIENANTRRADKGIDGQHVTLTGRGLNNRQGQLTALRNATLTLTHSLDNTRGQLQAHQHLSARGDRLALTNTGGDIRAGQTLSISGVSATGDGKLHSLGDITLNVQNGFIHTGETIANGRLQLDTQGDVVNHSLISADTLHGRAAKLTNHAPGEILANHHQWLVKGNLYNAGLMDGTKTILKADTLTNQASGRIYGDQVAIEAKTLNNLPAAGIVDALEKWRNQKNTGKKPATRYENLVANSQSAVIAARQRLDIGVETLNNQTHSLIYSDGELAVGGGLDNQQRPTGQGRLLNNLSASIESAGNMRLAMNTINNVNDHQETELALVSQTPEVIYQMRGNRYNPKDYPMYIGREEVALLCFNGEHCSTDNDVFQTLSYTRTVQESRVTATDPAKILAGKNLTLETAKIPNGQPRLKNHHSQIVAGGALTVTGGEVENTQTPGQRHITDQGQVESFWRIRKKGRDKQGWEAQPYQRSQVQDIQLKTSTLDANQGQIAMNGQSPGHYQGRTTQMAPADQRQIEAFFVSGEAKTPEIVQRPGQQLDVVSQQPASAGEKPWRVRTETPDYRLPNNSLFKLNLSSDGQSSTLTRTAPTDDTQPVLALDLSSLTPLTRTPSSGSQQPELPLAPPSSRHSLTPPPVPEAQVLIETDPRFTQYKRWLGTDYMQNSLRWDHNNMHKRLGDGFYEQRLIRDQIINLTGQRYLSGYQNDEEQFKALMNAGIRAQKAFNLTPGVALSASQMARLTENMVWLVKTSVRLPDGSQQMVLAPQVYVRTQGSQLDGSGALMSGQQVNMQLSGNWLNQGNVTGQQLHVLADTIRHQGGSLQGDKVSLQARTDVIQRGGVVTANDLRIQANRNIDIASTTHSGEQRAGSSRYGDTYVNHQAGIYVEGADGKLRLQAGQDVKLTAAQLTAQHKNSQIQMNADRNIELGAVKTTQDEQVIFSGNNRITRHASQDVGTVIHGAGQVELRAGRDMSLKAGEVTAGDRLHANAGRDIRLLAGEQQQRHDEYLKVKGSNSWLASGTTTTQHQFDRQQALSSQLSGESVTMQAGQDVLIGGSHVIGTQDVDIRADRHLTVTTAQEHNRELSRQEEKKSGLMGTGGIGFMIGSQSMKQSSAREDLLHKGSTVGSSDGNVVLSAKNQATIQGSDIVAGKNLFVQGQDVAMTAVQNRHTAVSQTEQQQSGLTVSLGGTVGSALNTAVQTAQEARDSKNNQDRRLQALKNTQATLSGAQALQAWQLSEAQSAKAEAINQAGGKAEKPTDVVGVQLSLGSQSSKSETRRAQTVAQGSTLNAGQDIRITATGETEKPRASGDIQVQGSTLNAGQDITLTANRDIALTSAENTQTLRGQNSSKGGNIGLGLTAGQGGTGLKFSAGVNTGKGHETGDTLTHTETQFTAGNQVALNAGQDALLKGAQVSGNKVTANVGRNLHLASEQDRDNYHSKQQNVSAGASFTYGSMTGSASANASREKMDSHYQSVKEQTGIFAGQGGFDIQVGNHTQLDGAVMASTAGKDKNRLETGTLGFGDIQNKAAFKTEQQSTGMSTGGAVGNQLVSNMASNMLSGTGNQGSKTSTTQAAVSEGTLIVRDSGKQHQDVNSLRRDPENAANSLAPIFDKEKEQQRLAQAQAIANIGTQVLDIYNTQEAIAATQKATADLKNPQNQQHWKAQARKQLEQENVPVTAEALADRTYQLAYNEALQKQGADIGGNRRQAVSAVVSVLQGLAGGDIKAAMAGGAAPYLANAVKAATYGNTGYEKLTPEQKATNLLAHAILGGVIAEMKSGSAIAGATGAVGGELAASAIAHALYPGKKFNELTPDEKEKISNLSTLAGGIAAGLATNSTAGGIDGAQTAKNAIENNYLSVNELDNFAHKARTCEGNSCKQVIKDMVETNVRNQQEMMDFCNSNPTQCAQKYGYLVDQWPVFERTLKNMDRDGTLPVEFRNYLSAVNTLGQAATGKVGELGWTKRFEAMGMSQETAAAMAMTLPIVIEGAKGPKSSPKSSQNNAGKGAQPESAGKNTSGAENAATYPKLKEDLVQRNLSHIASQDPRLAAVVKGDNGKLNYGIGAGTRAEADRLGKIWVGDGAKKTTGNGWVSADGTRGYRPPSEKPNSAHATTGVQANFETYSIDSKGKINKTGNGHLNILD</sequence>
<evidence type="ECO:0000259" key="7">
    <source>
        <dbReference type="SMART" id="SM00912"/>
    </source>
</evidence>
<gene>
    <name evidence="8" type="ORF">Xsto_02358</name>
</gene>
<evidence type="ECO:0000256" key="1">
    <source>
        <dbReference type="ARBA" id="ARBA00004219"/>
    </source>
</evidence>
<dbReference type="EMBL" id="NJAJ01000020">
    <property type="protein sequence ID" value="PHM65046.1"/>
    <property type="molecule type" value="Genomic_DNA"/>
</dbReference>
<dbReference type="InterPro" id="IPR010069">
    <property type="entry name" value="CdiA_FHA1_rpt"/>
</dbReference>
<dbReference type="NCBIfam" id="TIGR01731">
    <property type="entry name" value="fil_hemag_20aa"/>
    <property type="match status" value="31"/>
</dbReference>
<evidence type="ECO:0000256" key="2">
    <source>
        <dbReference type="ARBA" id="ARBA00022656"/>
    </source>
</evidence>
<dbReference type="GO" id="GO:0090729">
    <property type="term" value="F:toxin activity"/>
    <property type="evidence" value="ECO:0007669"/>
    <property type="project" value="UniProtKB-KW"/>
</dbReference>
<dbReference type="Proteomes" id="UP000222366">
    <property type="component" value="Unassembled WGS sequence"/>
</dbReference>
<feature type="compositionally biased region" description="Low complexity" evidence="6">
    <location>
        <begin position="2478"/>
        <end position="2492"/>
    </location>
</feature>
<evidence type="ECO:0000313" key="9">
    <source>
        <dbReference type="Proteomes" id="UP000222366"/>
    </source>
</evidence>
<dbReference type="GO" id="GO:0003824">
    <property type="term" value="F:catalytic activity"/>
    <property type="evidence" value="ECO:0007669"/>
    <property type="project" value="UniProtKB-ARBA"/>
</dbReference>
<organism evidence="8 9">
    <name type="scientific">Xenorhabdus stockiae</name>
    <dbReference type="NCBI Taxonomy" id="351614"/>
    <lineage>
        <taxon>Bacteria</taxon>
        <taxon>Pseudomonadati</taxon>
        <taxon>Pseudomonadota</taxon>
        <taxon>Gammaproteobacteria</taxon>
        <taxon>Enterobacterales</taxon>
        <taxon>Morganellaceae</taxon>
        <taxon>Xenorhabdus</taxon>
    </lineage>
</organism>
<dbReference type="SMART" id="SM00912">
    <property type="entry name" value="Haemagg_act"/>
    <property type="match status" value="1"/>
</dbReference>
<evidence type="ECO:0000256" key="5">
    <source>
        <dbReference type="ARBA" id="ARBA00024043"/>
    </source>
</evidence>
<comment type="caution">
    <text evidence="8">The sequence shown here is derived from an EMBL/GenBank/DDBJ whole genome shotgun (WGS) entry which is preliminary data.</text>
</comment>
<proteinExistence type="inferred from homology"/>
<dbReference type="RefSeq" id="WP_099125154.1">
    <property type="nucleotide sequence ID" value="NZ_CAWNRH010000094.1"/>
</dbReference>
<dbReference type="Pfam" id="PF05860">
    <property type="entry name" value="TPS"/>
    <property type="match status" value="1"/>
</dbReference>
<comment type="subcellular location">
    <subcellularLocation>
        <location evidence="1">Target cell</location>
        <location evidence="1">Target cell cytoplasm</location>
    </subcellularLocation>
</comment>
<dbReference type="InterPro" id="IPR008638">
    <property type="entry name" value="FhaB/CdiA-like_TPS"/>
</dbReference>
<feature type="compositionally biased region" description="Basic and acidic residues" evidence="6">
    <location>
        <begin position="2429"/>
        <end position="2439"/>
    </location>
</feature>
<dbReference type="InterPro" id="IPR012334">
    <property type="entry name" value="Pectin_lyas_fold"/>
</dbReference>
<evidence type="ECO:0000256" key="4">
    <source>
        <dbReference type="ARBA" id="ARBA00023026"/>
    </source>
</evidence>
<comment type="similarity">
    <text evidence="5">In the N-terminal section; belongs to the CdiA toxin family.</text>
</comment>
<dbReference type="Pfam" id="PF13332">
    <property type="entry name" value="Fil_haemagg_2"/>
    <property type="match status" value="3"/>
</dbReference>
<accession>A0A2D0KNR0</accession>
<dbReference type="InterPro" id="IPR024973">
    <property type="entry name" value="ESPR"/>
</dbReference>
<reference evidence="8 9" key="1">
    <citation type="journal article" date="2017" name="Nat. Microbiol.">
        <title>Natural product diversity associated with the nematode symbionts Photorhabdus and Xenorhabdus.</title>
        <authorList>
            <person name="Tobias N.J."/>
            <person name="Wolff H."/>
            <person name="Djahanschiri B."/>
            <person name="Grundmann F."/>
            <person name="Kronenwerth M."/>
            <person name="Shi Y.M."/>
            <person name="Simonyi S."/>
            <person name="Grun P."/>
            <person name="Shapiro-Ilan D."/>
            <person name="Pidot S.J."/>
            <person name="Stinear T.P."/>
            <person name="Ebersberger I."/>
            <person name="Bode H.B."/>
        </authorList>
    </citation>
    <scope>NUCLEOTIDE SEQUENCE [LARGE SCALE GENOMIC DNA]</scope>
    <source>
        <strain evidence="8 9">DSM 17904</strain>
    </source>
</reference>
<dbReference type="InterPro" id="IPR011050">
    <property type="entry name" value="Pectin_lyase_fold/virulence"/>
</dbReference>
<feature type="region of interest" description="Disordered" evidence="6">
    <location>
        <begin position="2406"/>
        <end position="2513"/>
    </location>
</feature>
<dbReference type="InterPro" id="IPR025157">
    <property type="entry name" value="Hemagglutinin_rpt"/>
</dbReference>
<feature type="compositionally biased region" description="Polar residues" evidence="6">
    <location>
        <begin position="2443"/>
        <end position="2470"/>
    </location>
</feature>
<dbReference type="InterPro" id="IPR008619">
    <property type="entry name" value="Filamentous_hemagglutn_rpt"/>
</dbReference>
<keyword evidence="2" id="KW-0800">Toxin</keyword>
<dbReference type="Pfam" id="PF05594">
    <property type="entry name" value="Fil_haemagg"/>
    <property type="match status" value="17"/>
</dbReference>
<dbReference type="Pfam" id="PF13018">
    <property type="entry name" value="ESPR"/>
    <property type="match status" value="1"/>
</dbReference>
<dbReference type="Pfam" id="PF04829">
    <property type="entry name" value="PT-VENN"/>
    <property type="match status" value="1"/>
</dbReference>
<evidence type="ECO:0000256" key="6">
    <source>
        <dbReference type="SAM" id="MobiDB-lite"/>
    </source>
</evidence>
<keyword evidence="4" id="KW-0843">Virulence</keyword>
<keyword evidence="3" id="KW-1266">Target cell cytoplasm</keyword>
<name>A0A2D0KNR0_9GAMM</name>
<evidence type="ECO:0000313" key="8">
    <source>
        <dbReference type="EMBL" id="PHM65046.1"/>
    </source>
</evidence>
<protein>
    <submittedName>
        <fullName evidence="8">Hemagglutinin-related protein</fullName>
    </submittedName>
</protein>
<dbReference type="Gene3D" id="2.160.20.10">
    <property type="entry name" value="Single-stranded right-handed beta-helix, Pectin lyase-like"/>
    <property type="match status" value="1"/>
</dbReference>
<keyword evidence="9" id="KW-1185">Reference proteome</keyword>